<dbReference type="InterPro" id="IPR021476">
    <property type="entry name" value="Egh16-like"/>
</dbReference>
<proteinExistence type="predicted"/>
<keyword evidence="4" id="KW-1185">Reference proteome</keyword>
<dbReference type="Pfam" id="PF11327">
    <property type="entry name" value="Egh16-like"/>
    <property type="match status" value="1"/>
</dbReference>
<feature type="chain" id="PRO_5042505240" evidence="2">
    <location>
        <begin position="21"/>
        <end position="353"/>
    </location>
</feature>
<protein>
    <submittedName>
        <fullName evidence="3">Uncharacterized protein</fullName>
    </submittedName>
</protein>
<feature type="compositionally biased region" description="Gly residues" evidence="1">
    <location>
        <begin position="268"/>
        <end position="324"/>
    </location>
</feature>
<dbReference type="EMBL" id="JASWJB010000005">
    <property type="protein sequence ID" value="KAK2616465.1"/>
    <property type="molecule type" value="Genomic_DNA"/>
</dbReference>
<feature type="region of interest" description="Disordered" evidence="1">
    <location>
        <begin position="236"/>
        <end position="353"/>
    </location>
</feature>
<organism evidence="3 4">
    <name type="scientific">Conoideocrella luteorostrata</name>
    <dbReference type="NCBI Taxonomy" id="1105319"/>
    <lineage>
        <taxon>Eukaryota</taxon>
        <taxon>Fungi</taxon>
        <taxon>Dikarya</taxon>
        <taxon>Ascomycota</taxon>
        <taxon>Pezizomycotina</taxon>
        <taxon>Sordariomycetes</taxon>
        <taxon>Hypocreomycetidae</taxon>
        <taxon>Hypocreales</taxon>
        <taxon>Clavicipitaceae</taxon>
        <taxon>Conoideocrella</taxon>
    </lineage>
</organism>
<reference evidence="3" key="1">
    <citation type="submission" date="2023-06" db="EMBL/GenBank/DDBJ databases">
        <title>Conoideocrella luteorostrata (Hypocreales: Clavicipitaceae), a potential biocontrol fungus for elongate hemlock scale in United States Christmas tree production areas.</title>
        <authorList>
            <person name="Barrett H."/>
            <person name="Lovett B."/>
            <person name="Macias A.M."/>
            <person name="Stajich J.E."/>
            <person name="Kasson M.T."/>
        </authorList>
    </citation>
    <scope>NUCLEOTIDE SEQUENCE</scope>
    <source>
        <strain evidence="3">ARSEF 14590</strain>
    </source>
</reference>
<gene>
    <name evidence="3" type="ORF">QQS21_000507</name>
</gene>
<feature type="compositionally biased region" description="Low complexity" evidence="1">
    <location>
        <begin position="236"/>
        <end position="253"/>
    </location>
</feature>
<evidence type="ECO:0000256" key="2">
    <source>
        <dbReference type="SAM" id="SignalP"/>
    </source>
</evidence>
<sequence>MRYTVNVLALVAFASTLVEGHGKLALATGDAGGNTTALGIMGGVVPGAGPNGKTEIDTTVFKSRNVASKGLGKTTKGGNNKVAAVASAMALSGNTLPQVSSTGGSFSGVFHVVTTDGAGPLVAALDTTGTGDFTNSPKLTFTENVPGKGGNFIGTQGKAIGGGKRSVLEILRRAVFGKRATNVNESFKFKVEVPAGTKCEGKDPKVQGNFCLMKIANTNAAGPFGGVALFQMAEGGAAPAQPGGAEPAAGSPSLQPAPGSEPAAGGKPATGGGEPAAGGKKGGENAAGGKKGGENAAGGNNGGENAAGGKKGGAGGKTGGGNAGEGNAKGASRQGQAGTKNNAQQKRAVQFSA</sequence>
<evidence type="ECO:0000313" key="4">
    <source>
        <dbReference type="Proteomes" id="UP001251528"/>
    </source>
</evidence>
<dbReference type="PANTHER" id="PTHR34618:SF4">
    <property type="entry name" value="CAS1"/>
    <property type="match status" value="1"/>
</dbReference>
<dbReference type="AlphaFoldDB" id="A0AAJ0CZK3"/>
<accession>A0AAJ0CZK3</accession>
<feature type="compositionally biased region" description="Polar residues" evidence="1">
    <location>
        <begin position="333"/>
        <end position="353"/>
    </location>
</feature>
<evidence type="ECO:0000313" key="3">
    <source>
        <dbReference type="EMBL" id="KAK2616465.1"/>
    </source>
</evidence>
<evidence type="ECO:0000256" key="1">
    <source>
        <dbReference type="SAM" id="MobiDB-lite"/>
    </source>
</evidence>
<name>A0AAJ0CZK3_9HYPO</name>
<keyword evidence="2" id="KW-0732">Signal</keyword>
<dbReference type="Proteomes" id="UP001251528">
    <property type="component" value="Unassembled WGS sequence"/>
</dbReference>
<comment type="caution">
    <text evidence="3">The sequence shown here is derived from an EMBL/GenBank/DDBJ whole genome shotgun (WGS) entry which is preliminary data.</text>
</comment>
<dbReference type="PANTHER" id="PTHR34618">
    <property type="entry name" value="SURFACE PROTEIN MAS1, PUTATIVE-RELATED"/>
    <property type="match status" value="1"/>
</dbReference>
<feature type="signal peptide" evidence="2">
    <location>
        <begin position="1"/>
        <end position="20"/>
    </location>
</feature>